<dbReference type="AlphaFoldDB" id="A0A0N9VTV3"/>
<accession>A0A0N9VTV3</accession>
<reference evidence="1 2" key="2">
    <citation type="journal article" date="2018" name="Nature">
        <title>Mutant phenotypes for thousands of bacterial genes of unknown function.</title>
        <authorList>
            <person name="Price M.N."/>
            <person name="Wetmore K.M."/>
            <person name="Waters R.J."/>
            <person name="Callaghan M."/>
            <person name="Ray J."/>
            <person name="Liu H."/>
            <person name="Kuehl J.V."/>
            <person name="Melnyk R.A."/>
            <person name="Lamson J.S."/>
            <person name="Suh Y."/>
            <person name="Carlson H.K."/>
            <person name="Esquivel Z."/>
            <person name="Sadeeshkumar H."/>
            <person name="Chakraborty R."/>
            <person name="Zane G.M."/>
            <person name="Rubin B.E."/>
            <person name="Wall J.D."/>
            <person name="Visel A."/>
            <person name="Bristow J."/>
            <person name="Blow M.J."/>
            <person name="Arkin A.P."/>
            <person name="Deutschbauer A.M."/>
        </authorList>
    </citation>
    <scope>NUCLEOTIDE SEQUENCE [LARGE SCALE GENOMIC DNA]</scope>
    <source>
        <strain evidence="1 2">FW300-N2E3</strain>
    </source>
</reference>
<name>A0A0N9VTV3_PSEFL</name>
<sequence>MRELNIDSNFSAASVEASSGDVDLKSVALAKIYNNRASRDELRASMIAKARDVVEKGIESLEMVTVIEHR</sequence>
<evidence type="ECO:0000313" key="2">
    <source>
        <dbReference type="Proteomes" id="UP000066487"/>
    </source>
</evidence>
<protein>
    <submittedName>
        <fullName evidence="1">Uncharacterized protein</fullName>
    </submittedName>
</protein>
<gene>
    <name evidence="1" type="ORF">AO353_24130</name>
</gene>
<organism evidence="1 2">
    <name type="scientific">Pseudomonas fluorescens</name>
    <dbReference type="NCBI Taxonomy" id="294"/>
    <lineage>
        <taxon>Bacteria</taxon>
        <taxon>Pseudomonadati</taxon>
        <taxon>Pseudomonadota</taxon>
        <taxon>Gammaproteobacteria</taxon>
        <taxon>Pseudomonadales</taxon>
        <taxon>Pseudomonadaceae</taxon>
        <taxon>Pseudomonas</taxon>
    </lineage>
</organism>
<proteinExistence type="predicted"/>
<dbReference type="EMBL" id="CP012830">
    <property type="protein sequence ID" value="ALI04007.1"/>
    <property type="molecule type" value="Genomic_DNA"/>
</dbReference>
<dbReference type="Proteomes" id="UP000066487">
    <property type="component" value="Chromosome"/>
</dbReference>
<evidence type="ECO:0000313" key="1">
    <source>
        <dbReference type="EMBL" id="ALI04007.1"/>
    </source>
</evidence>
<dbReference type="OrthoDB" id="7023098at2"/>
<dbReference type="RefSeq" id="WP_054597242.1">
    <property type="nucleotide sequence ID" value="NZ_CP012830.1"/>
</dbReference>
<reference evidence="2" key="1">
    <citation type="submission" date="2015-09" db="EMBL/GenBank/DDBJ databases">
        <title>Whole genome sequence of Pseudomonas fluorescens FW300-N2E3.</title>
        <authorList>
            <person name="Ray J."/>
            <person name="Melnyk R."/>
            <person name="Deutschbauer A."/>
        </authorList>
    </citation>
    <scope>NUCLEOTIDE SEQUENCE [LARGE SCALE GENOMIC DNA]</scope>
    <source>
        <strain evidence="2">FW300-N2E3</strain>
    </source>
</reference>